<accession>A0A2L1CB21</accession>
<dbReference type="GeneID" id="36101764"/>
<keyword evidence="1" id="KW-0472">Membrane</keyword>
<dbReference type="PROSITE" id="PS51257">
    <property type="entry name" value="PROKAR_LIPOPROTEIN"/>
    <property type="match status" value="1"/>
</dbReference>
<dbReference type="Proteomes" id="UP000239462">
    <property type="component" value="Chromosome"/>
</dbReference>
<keyword evidence="1" id="KW-1133">Transmembrane helix</keyword>
<evidence type="ECO:0000313" key="3">
    <source>
        <dbReference type="Proteomes" id="UP000239462"/>
    </source>
</evidence>
<name>A0A2L1CB21_METMI</name>
<feature type="transmembrane region" description="Helical" evidence="1">
    <location>
        <begin position="47"/>
        <end position="65"/>
    </location>
</feature>
<organism evidence="2 3">
    <name type="scientific">Methanococcus maripaludis</name>
    <name type="common">Methanococcus deltae</name>
    <dbReference type="NCBI Taxonomy" id="39152"/>
    <lineage>
        <taxon>Archaea</taxon>
        <taxon>Methanobacteriati</taxon>
        <taxon>Methanobacteriota</taxon>
        <taxon>Methanomada group</taxon>
        <taxon>Methanococci</taxon>
        <taxon>Methanococcales</taxon>
        <taxon>Methanococcaceae</taxon>
        <taxon>Methanococcus</taxon>
    </lineage>
</organism>
<protein>
    <submittedName>
        <fullName evidence="2">Uncharacterized protein</fullName>
    </submittedName>
</protein>
<keyword evidence="1" id="KW-0812">Transmembrane</keyword>
<gene>
    <name evidence="2" type="ORF">MMJJ_06720</name>
</gene>
<proteinExistence type="predicted"/>
<dbReference type="EMBL" id="CP026606">
    <property type="protein sequence ID" value="AVB76086.1"/>
    <property type="molecule type" value="Genomic_DNA"/>
</dbReference>
<dbReference type="RefSeq" id="WP_104837681.1">
    <property type="nucleotide sequence ID" value="NZ_CP026606.1"/>
</dbReference>
<reference evidence="3" key="1">
    <citation type="journal article" date="2018" name="Genome Announc.">
        <title>Complete Genome Sequence of the Methanococcus maripaludis Type Strain JJ (DSM 2067), a Model for Selenoprotein Synthesis in Archaea.</title>
        <authorList>
            <person name="Poehlein A."/>
            <person name="Heym D."/>
            <person name="Quitzke V."/>
            <person name="Fersch J."/>
            <person name="Daniel R."/>
            <person name="Rother M."/>
        </authorList>
    </citation>
    <scope>NUCLEOTIDE SEQUENCE [LARGE SCALE GENOMIC DNA]</scope>
    <source>
        <strain evidence="3">DSM 2067</strain>
    </source>
</reference>
<dbReference type="KEGG" id="mmad:MMJJ_06720"/>
<feature type="transmembrane region" description="Helical" evidence="1">
    <location>
        <begin position="7"/>
        <end position="27"/>
    </location>
</feature>
<dbReference type="AlphaFoldDB" id="A0A2L1CB21"/>
<evidence type="ECO:0000256" key="1">
    <source>
        <dbReference type="SAM" id="Phobius"/>
    </source>
</evidence>
<sequence length="69" mass="7851">MTKKEEYALAGVVLLVLAGCFTPFADLKLQIINYLLQFPFFSMWEPNNVSLAVMILLAVVGYLLYSKYK</sequence>
<evidence type="ECO:0000313" key="2">
    <source>
        <dbReference type="EMBL" id="AVB76086.1"/>
    </source>
</evidence>